<comment type="caution">
    <text evidence="1">The sequence shown here is derived from an EMBL/GenBank/DDBJ whole genome shotgun (WGS) entry which is preliminary data.</text>
</comment>
<dbReference type="EMBL" id="BAABBM010000001">
    <property type="protein sequence ID" value="GAA3885125.1"/>
    <property type="molecule type" value="Genomic_DNA"/>
</dbReference>
<gene>
    <name evidence="1" type="ORF">GCM10022276_00060</name>
</gene>
<name>A0ABP7KQV2_9SPHN</name>
<dbReference type="SUPFAM" id="SSF53335">
    <property type="entry name" value="S-adenosyl-L-methionine-dependent methyltransferases"/>
    <property type="match status" value="1"/>
</dbReference>
<dbReference type="Gene3D" id="3.40.50.150">
    <property type="entry name" value="Vaccinia Virus protein VP39"/>
    <property type="match status" value="1"/>
</dbReference>
<dbReference type="RefSeq" id="WP_344697647.1">
    <property type="nucleotide sequence ID" value="NZ_BAABBM010000001.1"/>
</dbReference>
<dbReference type="InterPro" id="IPR029063">
    <property type="entry name" value="SAM-dependent_MTases_sf"/>
</dbReference>
<proteinExistence type="predicted"/>
<accession>A0ABP7KQV2</accession>
<dbReference type="PANTHER" id="PTHR43861">
    <property type="entry name" value="TRANS-ACONITATE 2-METHYLTRANSFERASE-RELATED"/>
    <property type="match status" value="1"/>
</dbReference>
<dbReference type="CDD" id="cd02440">
    <property type="entry name" value="AdoMet_MTases"/>
    <property type="match status" value="1"/>
</dbReference>
<organism evidence="1 2">
    <name type="scientific">Sphingomonas limnosediminicola</name>
    <dbReference type="NCBI Taxonomy" id="940133"/>
    <lineage>
        <taxon>Bacteria</taxon>
        <taxon>Pseudomonadati</taxon>
        <taxon>Pseudomonadota</taxon>
        <taxon>Alphaproteobacteria</taxon>
        <taxon>Sphingomonadales</taxon>
        <taxon>Sphingomonadaceae</taxon>
        <taxon>Sphingomonas</taxon>
    </lineage>
</organism>
<keyword evidence="2" id="KW-1185">Reference proteome</keyword>
<reference evidence="2" key="1">
    <citation type="journal article" date="2019" name="Int. J. Syst. Evol. Microbiol.">
        <title>The Global Catalogue of Microorganisms (GCM) 10K type strain sequencing project: providing services to taxonomists for standard genome sequencing and annotation.</title>
        <authorList>
            <consortium name="The Broad Institute Genomics Platform"/>
            <consortium name="The Broad Institute Genome Sequencing Center for Infectious Disease"/>
            <person name="Wu L."/>
            <person name="Ma J."/>
        </authorList>
    </citation>
    <scope>NUCLEOTIDE SEQUENCE [LARGE SCALE GENOMIC DNA]</scope>
    <source>
        <strain evidence="2">JCM 17543</strain>
    </source>
</reference>
<protein>
    <recommendedName>
        <fullName evidence="3">Class I SAM-dependent methyltransferase</fullName>
    </recommendedName>
</protein>
<sequence length="132" mass="14762">MERAVFERMAELDQEHWWFVARRRILASLIERLIQPPNRTRVLEVGCGTGHNLGMLGEFGTVDACELDLTARELASARLGRCVFEAKLPDLSMFAPESYDVIALLDVLEHVADDVGALTAIQKLLKPEAHCC</sequence>
<dbReference type="Pfam" id="PF13489">
    <property type="entry name" value="Methyltransf_23"/>
    <property type="match status" value="1"/>
</dbReference>
<evidence type="ECO:0000313" key="2">
    <source>
        <dbReference type="Proteomes" id="UP001500827"/>
    </source>
</evidence>
<evidence type="ECO:0000313" key="1">
    <source>
        <dbReference type="EMBL" id="GAA3885125.1"/>
    </source>
</evidence>
<dbReference type="Proteomes" id="UP001500827">
    <property type="component" value="Unassembled WGS sequence"/>
</dbReference>
<evidence type="ECO:0008006" key="3">
    <source>
        <dbReference type="Google" id="ProtNLM"/>
    </source>
</evidence>